<organism evidence="1 2">
    <name type="scientific">Candidatus Nitrosopumilus salarius BD31</name>
    <dbReference type="NCBI Taxonomy" id="859350"/>
    <lineage>
        <taxon>Archaea</taxon>
        <taxon>Nitrososphaerota</taxon>
        <taxon>Nitrososphaeria</taxon>
        <taxon>Nitrosopumilales</taxon>
        <taxon>Nitrosopumilaceae</taxon>
        <taxon>Nitrosopumilus</taxon>
    </lineage>
</organism>
<comment type="caution">
    <text evidence="1">The sequence shown here is derived from an EMBL/GenBank/DDBJ whole genome shotgun (WGS) entry which is preliminary data.</text>
</comment>
<name>I3D5L0_9ARCH</name>
<evidence type="ECO:0000313" key="2">
    <source>
        <dbReference type="Proteomes" id="UP000003423"/>
    </source>
</evidence>
<gene>
    <name evidence="1" type="ORF">BD31_I1443</name>
</gene>
<dbReference type="Proteomes" id="UP000003423">
    <property type="component" value="Unassembled WGS sequence"/>
</dbReference>
<accession>I3D5L0</accession>
<sequence length="38" mass="4378">MFKKLIAKLKFSSCKTAVLDDVNAFKESEKKKETDVKE</sequence>
<reference evidence="1 2" key="1">
    <citation type="journal article" date="2012" name="J. Bacteriol.">
        <title>Genome sequence of "Candidatus Nitrosopumilus salaria" BD31, an ammonia-oxidizing archaeon from the San Francisco Bay estuary.</title>
        <authorList>
            <person name="Mosier A.C."/>
            <person name="Allen E.E."/>
            <person name="Kim M."/>
            <person name="Ferriera S."/>
            <person name="Francis C.A."/>
        </authorList>
    </citation>
    <scope>NUCLEOTIDE SEQUENCE [LARGE SCALE GENOMIC DNA]</scope>
    <source>
        <strain evidence="1 2">BD31</strain>
    </source>
</reference>
<evidence type="ECO:0000313" key="1">
    <source>
        <dbReference type="EMBL" id="EIJ67003.1"/>
    </source>
</evidence>
<dbReference type="AlphaFoldDB" id="I3D5L0"/>
<dbReference type="PATRIC" id="fig|859350.6.peg.28"/>
<proteinExistence type="predicted"/>
<dbReference type="EMBL" id="AEXL02000011">
    <property type="protein sequence ID" value="EIJ67003.1"/>
    <property type="molecule type" value="Genomic_DNA"/>
</dbReference>
<protein>
    <submittedName>
        <fullName evidence="1">Uncharacterized protein</fullName>
    </submittedName>
</protein>
<keyword evidence="2" id="KW-1185">Reference proteome</keyword>